<gene>
    <name evidence="7" type="primary">LOC115193491</name>
</gene>
<dbReference type="FunCoup" id="A0A673ZW78">
    <property type="interactions" value="1291"/>
</dbReference>
<dbReference type="InterPro" id="IPR000264">
    <property type="entry name" value="ALB/AFP/VDB"/>
</dbReference>
<dbReference type="InterPro" id="IPR014760">
    <property type="entry name" value="Serum_albumin_N"/>
</dbReference>
<reference evidence="7" key="1">
    <citation type="submission" date="2025-08" db="UniProtKB">
        <authorList>
            <consortium name="Ensembl"/>
        </authorList>
    </citation>
    <scope>IDENTIFICATION</scope>
</reference>
<dbReference type="GeneTree" id="ENSGT00390000000113"/>
<organism evidence="7 8">
    <name type="scientific">Salmo trutta</name>
    <name type="common">Brown trout</name>
    <dbReference type="NCBI Taxonomy" id="8032"/>
    <lineage>
        <taxon>Eukaryota</taxon>
        <taxon>Metazoa</taxon>
        <taxon>Chordata</taxon>
        <taxon>Craniata</taxon>
        <taxon>Vertebrata</taxon>
        <taxon>Euteleostomi</taxon>
        <taxon>Actinopterygii</taxon>
        <taxon>Neopterygii</taxon>
        <taxon>Teleostei</taxon>
        <taxon>Protacanthopterygii</taxon>
        <taxon>Salmoniformes</taxon>
        <taxon>Salmonidae</taxon>
        <taxon>Salmoninae</taxon>
        <taxon>Salmo</taxon>
    </lineage>
</organism>
<dbReference type="SUPFAM" id="SSF48552">
    <property type="entry name" value="Serum albumin-like"/>
    <property type="match status" value="3"/>
</dbReference>
<evidence type="ECO:0000256" key="1">
    <source>
        <dbReference type="ARBA" id="ARBA00004613"/>
    </source>
</evidence>
<dbReference type="Pfam" id="PF00273">
    <property type="entry name" value="Serum_albumin"/>
    <property type="match status" value="3"/>
</dbReference>
<feature type="signal peptide" evidence="5">
    <location>
        <begin position="1"/>
        <end position="21"/>
    </location>
</feature>
<accession>A0A673ZW78</accession>
<evidence type="ECO:0000256" key="4">
    <source>
        <dbReference type="ARBA" id="ARBA00023157"/>
    </source>
</evidence>
<dbReference type="InParanoid" id="A0A673ZW78"/>
<feature type="domain" description="Albumin" evidence="6">
    <location>
        <begin position="13"/>
        <end position="205"/>
    </location>
</feature>
<dbReference type="AlphaFoldDB" id="A0A673ZW78"/>
<reference evidence="7" key="2">
    <citation type="submission" date="2025-09" db="UniProtKB">
        <authorList>
            <consortium name="Ensembl"/>
        </authorList>
    </citation>
    <scope>IDENTIFICATION</scope>
</reference>
<evidence type="ECO:0000313" key="7">
    <source>
        <dbReference type="Ensembl" id="ENSSTUP00000051609.1"/>
    </source>
</evidence>
<evidence type="ECO:0000256" key="5">
    <source>
        <dbReference type="SAM" id="SignalP"/>
    </source>
</evidence>
<protein>
    <submittedName>
        <fullName evidence="7">Serum albumin 2</fullName>
    </submittedName>
</protein>
<dbReference type="Gene3D" id="1.10.246.10">
    <property type="match status" value="6"/>
</dbReference>
<dbReference type="GO" id="GO:0036094">
    <property type="term" value="F:small molecule binding"/>
    <property type="evidence" value="ECO:0007669"/>
    <property type="project" value="TreeGrafter"/>
</dbReference>
<keyword evidence="4" id="KW-1015">Disulfide bond</keyword>
<dbReference type="InterPro" id="IPR020858">
    <property type="entry name" value="Serum_albumin-like"/>
</dbReference>
<sequence length="655" mass="71990">MQWLSVCSLLVLLSVLSRSQAQNQICTIFTEAKEDGFKSLILVGLAQNLPDSTLGDLVPLIAEALAMGVKCCSDTPPEDCERDVADLFQSAVCSSETLVEKNDLKMCCEKTAAERTHCFVDHKAKIPRDLSLKAELPAADQCEDFKKDHKAFVGRFIFKFSKSNPMLPPHVVLAIAKGYGKVLTTCCGEAEAQTCFDTKKATFQHAVAKRVAELKSLCIVHKKYGDRVVKAKKLVQYSQKMPQASFQEMGGMVDKIVATVAPCCSGDMVTCMKERKTLVDEVCADESVLSRAAGLSACCKEDAVHRGSCVEAMKPDPKPDGLSEHYDVHADIAAVCQTFTKTPDLAMGKLVYEISVRHPESSQQVILRFAKEAEQALLQCCDMEDHAECVKTALAGSDVDKKITDETDYYKKMCAAEAAVSDDSFEKSMMVYYTRIMPQASFDQLHMVSETVHDVLHACCKDEPGHFVLPCAEEKLTDAIDATCDDYDPSSINPHIAHCCNQSYSMRRHCILAIQPDTEFTPPELDASSFHMGPELCTKDSKDLLLSGKKLLYGVVRHKTTITEDHLKTISTKYHTMKEKCCAAEDQAACFTEEAPKLVSESAELVKWQSPVFRSLSSPNRGACASGTSVRAALQAASLERGALKTTGHTPPYRF</sequence>
<dbReference type="GO" id="GO:0005737">
    <property type="term" value="C:cytoplasm"/>
    <property type="evidence" value="ECO:0007669"/>
    <property type="project" value="TreeGrafter"/>
</dbReference>
<dbReference type="PROSITE" id="PS00212">
    <property type="entry name" value="ALBUMIN_1"/>
    <property type="match status" value="2"/>
</dbReference>
<dbReference type="Ensembl" id="ENSSTUT00000053962.1">
    <property type="protein sequence ID" value="ENSSTUP00000051609.1"/>
    <property type="gene ID" value="ENSSTUG00000021771.1"/>
</dbReference>
<evidence type="ECO:0000259" key="6">
    <source>
        <dbReference type="PROSITE" id="PS51438"/>
    </source>
</evidence>
<dbReference type="OMA" id="INDQICH"/>
<dbReference type="SMART" id="SM00103">
    <property type="entry name" value="ALBUMIN"/>
    <property type="match status" value="3"/>
</dbReference>
<name>A0A673ZW78_SALTR</name>
<proteinExistence type="predicted"/>
<comment type="subcellular location">
    <subcellularLocation>
        <location evidence="1">Secreted</location>
    </subcellularLocation>
</comment>
<dbReference type="PANTHER" id="PTHR11385">
    <property type="entry name" value="SERUM ALBUMIN-RELATED"/>
    <property type="match status" value="1"/>
</dbReference>
<keyword evidence="8" id="KW-1185">Reference proteome</keyword>
<evidence type="ECO:0000256" key="3">
    <source>
        <dbReference type="ARBA" id="ARBA00022737"/>
    </source>
</evidence>
<dbReference type="PROSITE" id="PS51438">
    <property type="entry name" value="ALBUMIN_2"/>
    <property type="match status" value="3"/>
</dbReference>
<feature type="domain" description="Albumin" evidence="6">
    <location>
        <begin position="206"/>
        <end position="398"/>
    </location>
</feature>
<feature type="domain" description="Albumin" evidence="6">
    <location>
        <begin position="402"/>
        <end position="600"/>
    </location>
</feature>
<dbReference type="GO" id="GO:0072562">
    <property type="term" value="C:blood microparticle"/>
    <property type="evidence" value="ECO:0007669"/>
    <property type="project" value="TreeGrafter"/>
</dbReference>
<dbReference type="PRINTS" id="PR00802">
    <property type="entry name" value="SERUMALBUMIN"/>
</dbReference>
<dbReference type="CDD" id="cd00015">
    <property type="entry name" value="ALBUMIN"/>
    <property type="match status" value="3"/>
</dbReference>
<feature type="chain" id="PRO_5025466087" evidence="5">
    <location>
        <begin position="22"/>
        <end position="655"/>
    </location>
</feature>
<keyword evidence="5" id="KW-0732">Signal</keyword>
<dbReference type="PANTHER" id="PTHR11385:SF14">
    <property type="entry name" value="AFAMIN"/>
    <property type="match status" value="1"/>
</dbReference>
<keyword evidence="3" id="KW-0677">Repeat</keyword>
<evidence type="ECO:0000313" key="8">
    <source>
        <dbReference type="Proteomes" id="UP000472277"/>
    </source>
</evidence>
<dbReference type="Proteomes" id="UP000472277">
    <property type="component" value="Chromosome 5"/>
</dbReference>
<dbReference type="InterPro" id="IPR020857">
    <property type="entry name" value="Serum_albumin_CS"/>
</dbReference>
<keyword evidence="2" id="KW-0964">Secreted</keyword>
<evidence type="ECO:0000256" key="2">
    <source>
        <dbReference type="ARBA" id="ARBA00022525"/>
    </source>
</evidence>